<keyword evidence="3" id="KW-0969">Cilium</keyword>
<evidence type="ECO:0000313" key="6">
    <source>
        <dbReference type="RefSeq" id="XP_005098539.1"/>
    </source>
</evidence>
<evidence type="ECO:0000313" key="5">
    <source>
        <dbReference type="Proteomes" id="UP000694888"/>
    </source>
</evidence>
<name>A0ABM0JPK1_APLCA</name>
<protein>
    <recommendedName>
        <fullName evidence="3">Tektin</fullName>
    </recommendedName>
</protein>
<dbReference type="Pfam" id="PF03148">
    <property type="entry name" value="Tektin"/>
    <property type="match status" value="1"/>
</dbReference>
<dbReference type="PANTHER" id="PTHR19960:SF7">
    <property type="entry name" value="TEKTIN"/>
    <property type="match status" value="1"/>
</dbReference>
<keyword evidence="3" id="KW-0966">Cell projection</keyword>
<keyword evidence="5" id="KW-1185">Reference proteome</keyword>
<dbReference type="GeneID" id="101851499"/>
<gene>
    <name evidence="6 7" type="primary">LOC101851499</name>
</gene>
<comment type="subcellular location">
    <subcellularLocation>
        <location evidence="3">Cytoplasm</location>
        <location evidence="3">Cytoskeleton</location>
        <location evidence="3">Cilium axoneme</location>
    </subcellularLocation>
</comment>
<dbReference type="RefSeq" id="XP_035825695.1">
    <property type="nucleotide sequence ID" value="XM_035969802.1"/>
</dbReference>
<feature type="coiled-coil region" evidence="4">
    <location>
        <begin position="268"/>
        <end position="302"/>
    </location>
</feature>
<dbReference type="PANTHER" id="PTHR19960">
    <property type="entry name" value="TEKTIN"/>
    <property type="match status" value="1"/>
</dbReference>
<dbReference type="RefSeq" id="XP_005098539.1">
    <property type="nucleotide sequence ID" value="XM_005098482.1"/>
</dbReference>
<organism evidence="5 6">
    <name type="scientific">Aplysia californica</name>
    <name type="common">California sea hare</name>
    <dbReference type="NCBI Taxonomy" id="6500"/>
    <lineage>
        <taxon>Eukaryota</taxon>
        <taxon>Metazoa</taxon>
        <taxon>Spiralia</taxon>
        <taxon>Lophotrochozoa</taxon>
        <taxon>Mollusca</taxon>
        <taxon>Gastropoda</taxon>
        <taxon>Heterobranchia</taxon>
        <taxon>Euthyneura</taxon>
        <taxon>Tectipleura</taxon>
        <taxon>Aplysiida</taxon>
        <taxon>Aplysioidea</taxon>
        <taxon>Aplysiidae</taxon>
        <taxon>Aplysia</taxon>
    </lineage>
</organism>
<proteinExistence type="inferred from homology"/>
<dbReference type="InterPro" id="IPR048256">
    <property type="entry name" value="Tektin-like"/>
</dbReference>
<dbReference type="Proteomes" id="UP000694888">
    <property type="component" value="Unplaced"/>
</dbReference>
<comment type="similarity">
    <text evidence="1 3">Belongs to the tektin family.</text>
</comment>
<feature type="coiled-coil region" evidence="4">
    <location>
        <begin position="341"/>
        <end position="375"/>
    </location>
</feature>
<accession>A0ABM0JPK1</accession>
<dbReference type="PRINTS" id="PR00511">
    <property type="entry name" value="TEKTIN"/>
</dbReference>
<reference evidence="6 7" key="1">
    <citation type="submission" date="2025-05" db="UniProtKB">
        <authorList>
            <consortium name="RefSeq"/>
        </authorList>
    </citation>
    <scope>IDENTIFICATION</scope>
</reference>
<keyword evidence="2" id="KW-0963">Cytoplasm</keyword>
<dbReference type="InterPro" id="IPR000435">
    <property type="entry name" value="Tektins"/>
</dbReference>
<keyword evidence="4" id="KW-0175">Coiled coil</keyword>
<keyword evidence="3" id="KW-0282">Flagellum</keyword>
<evidence type="ECO:0000256" key="3">
    <source>
        <dbReference type="RuleBase" id="RU367040"/>
    </source>
</evidence>
<evidence type="ECO:0000256" key="2">
    <source>
        <dbReference type="ARBA" id="ARBA00022490"/>
    </source>
</evidence>
<evidence type="ECO:0000256" key="4">
    <source>
        <dbReference type="SAM" id="Coils"/>
    </source>
</evidence>
<evidence type="ECO:0000256" key="1">
    <source>
        <dbReference type="ARBA" id="ARBA00007209"/>
    </source>
</evidence>
<evidence type="ECO:0000313" key="7">
    <source>
        <dbReference type="RefSeq" id="XP_035825695.1"/>
    </source>
</evidence>
<feature type="coiled-coil region" evidence="4">
    <location>
        <begin position="74"/>
        <end position="104"/>
    </location>
</feature>
<sequence length="422" mass="49262">MATEVRQVTRHQPPDWFTECYTQSTNAERQRSASHQVRQESRFLRNETDIQTKWDQYSNDVRLADRVDHIRKWKETLERTLGQLDQEIADLSEAKEETENALERMNLPTDVAIECLTLREGRKGIDVVQDEPENQLHKEVEVIDGIKKSLQQRISDSFEQLCLLQEARQQVQADLQDKNIALGIDIDQYNLSDRSANISYKPDALRVPKGSTTPQQWEDFSRYNKERAEAEMKSSNRLREQIHHTLQQTANDLEAQKQATEYAFRKRIHEFERAKDELEWQKKNTEGEIAELENDIRGIEEAIRNKIRPTKKAETRLENRTYRPNVELCRDAPQYGLVDEVKQLYASKHALEEKLKQSQHALDGLQKTLHRLNDDIALKANSLRLDNQCMGIRERLNPAPQTKIEKNLNLTGIERMKSSILA</sequence>